<name>A0A101PPZ8_STRCK</name>
<proteinExistence type="inferred from homology"/>
<comment type="similarity">
    <text evidence="1">Belongs to the sigma-70 factor family. ECF subfamily.</text>
</comment>
<evidence type="ECO:0000256" key="5">
    <source>
        <dbReference type="SAM" id="MobiDB-lite"/>
    </source>
</evidence>
<dbReference type="SUPFAM" id="SSF88659">
    <property type="entry name" value="Sigma3 and sigma4 domains of RNA polymerase sigma factors"/>
    <property type="match status" value="1"/>
</dbReference>
<organism evidence="8 9">
    <name type="scientific">Streptomyces corchorusii</name>
    <name type="common">Streptomyces chibaensis</name>
    <dbReference type="NCBI Taxonomy" id="1903"/>
    <lineage>
        <taxon>Bacteria</taxon>
        <taxon>Bacillati</taxon>
        <taxon>Actinomycetota</taxon>
        <taxon>Actinomycetes</taxon>
        <taxon>Kitasatosporales</taxon>
        <taxon>Streptomycetaceae</taxon>
        <taxon>Streptomyces</taxon>
    </lineage>
</organism>
<keyword evidence="3" id="KW-0731">Sigma factor</keyword>
<dbReference type="InterPro" id="IPR013249">
    <property type="entry name" value="RNA_pol_sigma70_r4_t2"/>
</dbReference>
<keyword evidence="2" id="KW-0805">Transcription regulation</keyword>
<feature type="domain" description="RNA polymerase sigma factor 70 region 4 type 2" evidence="7">
    <location>
        <begin position="129"/>
        <end position="180"/>
    </location>
</feature>
<dbReference type="PANTHER" id="PTHR30173">
    <property type="entry name" value="SIGMA 19 FACTOR"/>
    <property type="match status" value="1"/>
</dbReference>
<keyword evidence="4" id="KW-0804">Transcription</keyword>
<dbReference type="GO" id="GO:0003677">
    <property type="term" value="F:DNA binding"/>
    <property type="evidence" value="ECO:0007669"/>
    <property type="project" value="InterPro"/>
</dbReference>
<accession>A0A101PPZ8</accession>
<feature type="region of interest" description="Disordered" evidence="5">
    <location>
        <begin position="1"/>
        <end position="20"/>
    </location>
</feature>
<dbReference type="PANTHER" id="PTHR30173:SF36">
    <property type="entry name" value="ECF RNA POLYMERASE SIGMA FACTOR SIGJ"/>
    <property type="match status" value="1"/>
</dbReference>
<evidence type="ECO:0000313" key="8">
    <source>
        <dbReference type="EMBL" id="KUN15542.1"/>
    </source>
</evidence>
<feature type="region of interest" description="Disordered" evidence="5">
    <location>
        <begin position="221"/>
        <end position="251"/>
    </location>
</feature>
<dbReference type="AlphaFoldDB" id="A0A101PPZ8"/>
<evidence type="ECO:0000259" key="7">
    <source>
        <dbReference type="Pfam" id="PF08281"/>
    </source>
</evidence>
<protein>
    <recommendedName>
        <fullName evidence="10">RNA polymerase subunit sigma-24</fullName>
    </recommendedName>
</protein>
<dbReference type="InterPro" id="IPR013325">
    <property type="entry name" value="RNA_pol_sigma_r2"/>
</dbReference>
<dbReference type="InterPro" id="IPR036388">
    <property type="entry name" value="WH-like_DNA-bd_sf"/>
</dbReference>
<dbReference type="InterPro" id="IPR007627">
    <property type="entry name" value="RNA_pol_sigma70_r2"/>
</dbReference>
<keyword evidence="9" id="KW-1185">Reference proteome</keyword>
<dbReference type="Proteomes" id="UP000053398">
    <property type="component" value="Unassembled WGS sequence"/>
</dbReference>
<reference evidence="8 9" key="1">
    <citation type="submission" date="2015-10" db="EMBL/GenBank/DDBJ databases">
        <title>Draft genome sequence of Streptomyces corchorusii DSM 40340, type strain for the species Streptomyces corchorusii.</title>
        <authorList>
            <person name="Ruckert C."/>
            <person name="Winkler A."/>
            <person name="Kalinowski J."/>
            <person name="Kampfer P."/>
            <person name="Glaeser S."/>
        </authorList>
    </citation>
    <scope>NUCLEOTIDE SEQUENCE [LARGE SCALE GENOMIC DNA]</scope>
    <source>
        <strain evidence="8 9">DSM 40340</strain>
    </source>
</reference>
<dbReference type="InterPro" id="IPR013324">
    <property type="entry name" value="RNA_pol_sigma_r3/r4-like"/>
</dbReference>
<dbReference type="GO" id="GO:0016987">
    <property type="term" value="F:sigma factor activity"/>
    <property type="evidence" value="ECO:0007669"/>
    <property type="project" value="UniProtKB-KW"/>
</dbReference>
<dbReference type="RefSeq" id="WP_059267118.1">
    <property type="nucleotide sequence ID" value="NZ_KQ948380.1"/>
</dbReference>
<evidence type="ECO:0000256" key="2">
    <source>
        <dbReference type="ARBA" id="ARBA00023015"/>
    </source>
</evidence>
<dbReference type="NCBIfam" id="TIGR02937">
    <property type="entry name" value="sigma70-ECF"/>
    <property type="match status" value="1"/>
</dbReference>
<comment type="caution">
    <text evidence="8">The sequence shown here is derived from an EMBL/GenBank/DDBJ whole genome shotgun (WGS) entry which is preliminary data.</text>
</comment>
<dbReference type="SUPFAM" id="SSF88946">
    <property type="entry name" value="Sigma2 domain of RNA polymerase sigma factors"/>
    <property type="match status" value="1"/>
</dbReference>
<sequence length="251" mass="27639">MKQYPTRARQVRDSPGMAARPAADELGEAVSVFVRARPGLLRIAHRITGDAVEAEDVLQETWVRWQGTDRTVVLNPPALLRTTTIRLAVNVVQSARRRQETCVGAWLPDSTDHQAGPDTVAELQDAVERAVLLLMETLTPSQRAVYVLREGFGYPYARISQILHVSVTNARQQVFRAQERLAGSRRPRPVDPDAHRRLVRAFRTAARSGDLLPLERVLAADGAPPPCVASEGRCALEERGKTARSSPATTS</sequence>
<dbReference type="GO" id="GO:0006352">
    <property type="term" value="P:DNA-templated transcription initiation"/>
    <property type="evidence" value="ECO:0007669"/>
    <property type="project" value="InterPro"/>
</dbReference>
<dbReference type="EMBL" id="LMWP01000071">
    <property type="protein sequence ID" value="KUN15542.1"/>
    <property type="molecule type" value="Genomic_DNA"/>
</dbReference>
<dbReference type="Pfam" id="PF04542">
    <property type="entry name" value="Sigma70_r2"/>
    <property type="match status" value="1"/>
</dbReference>
<evidence type="ECO:0000256" key="1">
    <source>
        <dbReference type="ARBA" id="ARBA00010641"/>
    </source>
</evidence>
<dbReference type="Gene3D" id="1.10.1740.10">
    <property type="match status" value="1"/>
</dbReference>
<dbReference type="Pfam" id="PF08281">
    <property type="entry name" value="Sigma70_r4_2"/>
    <property type="match status" value="1"/>
</dbReference>
<gene>
    <name evidence="8" type="ORF">AQJ11_43170</name>
</gene>
<evidence type="ECO:0000256" key="3">
    <source>
        <dbReference type="ARBA" id="ARBA00023082"/>
    </source>
</evidence>
<evidence type="ECO:0008006" key="10">
    <source>
        <dbReference type="Google" id="ProtNLM"/>
    </source>
</evidence>
<evidence type="ECO:0000256" key="4">
    <source>
        <dbReference type="ARBA" id="ARBA00023163"/>
    </source>
</evidence>
<evidence type="ECO:0000313" key="9">
    <source>
        <dbReference type="Proteomes" id="UP000053398"/>
    </source>
</evidence>
<feature type="domain" description="RNA polymerase sigma-70 region 2" evidence="6">
    <location>
        <begin position="35"/>
        <end position="97"/>
    </location>
</feature>
<evidence type="ECO:0000259" key="6">
    <source>
        <dbReference type="Pfam" id="PF04542"/>
    </source>
</evidence>
<dbReference type="Gene3D" id="1.10.10.10">
    <property type="entry name" value="Winged helix-like DNA-binding domain superfamily/Winged helix DNA-binding domain"/>
    <property type="match status" value="1"/>
</dbReference>
<dbReference type="InterPro" id="IPR014284">
    <property type="entry name" value="RNA_pol_sigma-70_dom"/>
</dbReference>
<dbReference type="InterPro" id="IPR052704">
    <property type="entry name" value="ECF_Sigma-70_Domain"/>
</dbReference>